<comment type="subcellular location">
    <subcellularLocation>
        <location evidence="1">Chromosome</location>
    </subcellularLocation>
    <subcellularLocation>
        <location evidence="2">Cytoplasm</location>
    </subcellularLocation>
</comment>
<comment type="function">
    <text evidence="11">Regulatory subunit of the condensin complex, a complex required for conversion of interphase chromatin into mitotic-like condense chromosomes.</text>
</comment>
<evidence type="ECO:0000256" key="8">
    <source>
        <dbReference type="ARBA" id="ARBA00022776"/>
    </source>
</evidence>
<dbReference type="GO" id="GO:0005737">
    <property type="term" value="C:cytoplasm"/>
    <property type="evidence" value="ECO:0007669"/>
    <property type="project" value="UniProtKB-SubCell"/>
</dbReference>
<dbReference type="STRING" id="215637.A0A4P9ZMQ4"/>
<feature type="compositionally biased region" description="Polar residues" evidence="12">
    <location>
        <begin position="58"/>
        <end position="69"/>
    </location>
</feature>
<keyword evidence="10 11" id="KW-0131">Cell cycle</keyword>
<dbReference type="GO" id="GO:0051301">
    <property type="term" value="P:cell division"/>
    <property type="evidence" value="ECO:0007669"/>
    <property type="project" value="UniProtKB-KW"/>
</dbReference>
<evidence type="ECO:0000256" key="2">
    <source>
        <dbReference type="ARBA" id="ARBA00004496"/>
    </source>
</evidence>
<dbReference type="GO" id="GO:0007076">
    <property type="term" value="P:mitotic chromosome condensation"/>
    <property type="evidence" value="ECO:0007669"/>
    <property type="project" value="InterPro"/>
</dbReference>
<keyword evidence="8 11" id="KW-0498">Mitosis</keyword>
<dbReference type="GO" id="GO:0003682">
    <property type="term" value="F:chromatin binding"/>
    <property type="evidence" value="ECO:0007669"/>
    <property type="project" value="TreeGrafter"/>
</dbReference>
<evidence type="ECO:0000256" key="12">
    <source>
        <dbReference type="SAM" id="MobiDB-lite"/>
    </source>
</evidence>
<evidence type="ECO:0000256" key="4">
    <source>
        <dbReference type="ARBA" id="ARBA00016065"/>
    </source>
</evidence>
<dbReference type="PANTHER" id="PTHR13108">
    <property type="entry name" value="CONDENSIN COMPLEX SUBUNIT 2"/>
    <property type="match status" value="1"/>
</dbReference>
<feature type="region of interest" description="Disordered" evidence="12">
    <location>
        <begin position="361"/>
        <end position="408"/>
    </location>
</feature>
<dbReference type="GO" id="GO:0000796">
    <property type="term" value="C:condensin complex"/>
    <property type="evidence" value="ECO:0007669"/>
    <property type="project" value="InterPro"/>
</dbReference>
<evidence type="ECO:0000256" key="10">
    <source>
        <dbReference type="ARBA" id="ARBA00023306"/>
    </source>
</evidence>
<accession>A0A4P9ZMQ4</accession>
<keyword evidence="5" id="KW-0158">Chromosome</keyword>
<keyword evidence="6" id="KW-0963">Cytoplasm</keyword>
<evidence type="ECO:0000256" key="6">
    <source>
        <dbReference type="ARBA" id="ARBA00022490"/>
    </source>
</evidence>
<dbReference type="PANTHER" id="PTHR13108:SF9">
    <property type="entry name" value="CONDENSIN COMPLEX SUBUNIT 2"/>
    <property type="match status" value="1"/>
</dbReference>
<name>A0A4P9ZMQ4_9FUNG</name>
<evidence type="ECO:0000256" key="1">
    <source>
        <dbReference type="ARBA" id="ARBA00004286"/>
    </source>
</evidence>
<feature type="region of interest" description="Disordered" evidence="12">
    <location>
        <begin position="585"/>
        <end position="621"/>
    </location>
</feature>
<feature type="region of interest" description="Disordered" evidence="12">
    <location>
        <begin position="1"/>
        <end position="69"/>
    </location>
</feature>
<evidence type="ECO:0000256" key="9">
    <source>
        <dbReference type="ARBA" id="ARBA00023067"/>
    </source>
</evidence>
<feature type="compositionally biased region" description="Low complexity" evidence="12">
    <location>
        <begin position="379"/>
        <end position="390"/>
    </location>
</feature>
<evidence type="ECO:0000313" key="13">
    <source>
        <dbReference type="EMBL" id="RKP34674.1"/>
    </source>
</evidence>
<feature type="compositionally biased region" description="Polar residues" evidence="12">
    <location>
        <begin position="1"/>
        <end position="19"/>
    </location>
</feature>
<organism evidence="13 14">
    <name type="scientific">Dimargaris cristalligena</name>
    <dbReference type="NCBI Taxonomy" id="215637"/>
    <lineage>
        <taxon>Eukaryota</taxon>
        <taxon>Fungi</taxon>
        <taxon>Fungi incertae sedis</taxon>
        <taxon>Zoopagomycota</taxon>
        <taxon>Kickxellomycotina</taxon>
        <taxon>Dimargaritomycetes</taxon>
        <taxon>Dimargaritales</taxon>
        <taxon>Dimargaritaceae</taxon>
        <taxon>Dimargaris</taxon>
    </lineage>
</organism>
<keyword evidence="9 11" id="KW-0226">DNA condensation</keyword>
<keyword evidence="14" id="KW-1185">Reference proteome</keyword>
<feature type="region of interest" description="Disordered" evidence="12">
    <location>
        <begin position="180"/>
        <end position="218"/>
    </location>
</feature>
<feature type="compositionally biased region" description="Low complexity" evidence="12">
    <location>
        <begin position="585"/>
        <end position="602"/>
    </location>
</feature>
<evidence type="ECO:0000256" key="5">
    <source>
        <dbReference type="ARBA" id="ARBA00022454"/>
    </source>
</evidence>
<dbReference type="InterPro" id="IPR022816">
    <property type="entry name" value="Condensin_barren_su2"/>
</dbReference>
<evidence type="ECO:0000256" key="3">
    <source>
        <dbReference type="ARBA" id="ARBA00009471"/>
    </source>
</evidence>
<dbReference type="EMBL" id="ML003112">
    <property type="protein sequence ID" value="RKP34674.1"/>
    <property type="molecule type" value="Genomic_DNA"/>
</dbReference>
<gene>
    <name evidence="13" type="ORF">BJ085DRAFT_14560</name>
</gene>
<reference evidence="14" key="1">
    <citation type="journal article" date="2018" name="Nat. Microbiol.">
        <title>Leveraging single-cell genomics to expand the fungal tree of life.</title>
        <authorList>
            <person name="Ahrendt S.R."/>
            <person name="Quandt C.A."/>
            <person name="Ciobanu D."/>
            <person name="Clum A."/>
            <person name="Salamov A."/>
            <person name="Andreopoulos B."/>
            <person name="Cheng J.F."/>
            <person name="Woyke T."/>
            <person name="Pelin A."/>
            <person name="Henrissat B."/>
            <person name="Reynolds N.K."/>
            <person name="Benny G.L."/>
            <person name="Smith M.E."/>
            <person name="James T.Y."/>
            <person name="Grigoriev I.V."/>
        </authorList>
    </citation>
    <scope>NUCLEOTIDE SEQUENCE [LARGE SCALE GENOMIC DNA]</scope>
    <source>
        <strain evidence="14">RSA 468</strain>
    </source>
</reference>
<protein>
    <recommendedName>
        <fullName evidence="4 11">Condensin complex subunit 2</fullName>
    </recommendedName>
</protein>
<sequence length="775" mass="84315">MVSNFQGPFQTPKRSSTFVESEIPLNDSTNWNDDHAERRARRRSLASSGKRRSMLLSPGSTVKSLQTPSRKSLAQPLEVVGAGGIASPGSALQALTPEELTKRYEEWMKIAADNKINQQNTWQVALIDYFHDMSLFRDGDSINFQKASCTLDGCVKIYTSRVDSAANEAGRLLTGLAESSLKSRKNGRPGNADDDEDEDHGGLSDDGTSTQARKKRHRSTQGDITLVKDLAVISVKKFDLEFAVDPLFKKTSADFDEGGARGLLLNHLTLDVGGKIIFDAGDATVVAESDDEFESPATGEKLTQLKTEFAPALIDYTLLQSTFFNELAKNTEKDVCTALRDFQFSKVDSLDIAMLKQSLLDDPNDPNADGLDGEDQTNPLLDPPLGYDDGPCGGDDDDDDDGTGFAFGDDIADAEDGAFSGQANTLDGAEMVSGHAAGDGLAPPLALVDTQENDIFSYFDAKLIKSWAGTDHWKLHPALRSRAGAAPFNSSNIGGGDGTEPPKSRKRPRGEKVVYQTDFVNQPDLDEDQLFASPAVATSLMLSHSYQKSGSRDSRHLLPDDVQFKSKNLLSLFVKPRCRLRARELANSNNNNPNDADPLLNPGGLGPMEETDIGFGGDGGVSDDEGIDDGFGLDMDGGDDLVPSSQAFTSFGDEAFSIPQLKVIKPQFINYARTAKRVDVKKLKDNLWRKLTTAPDQVFSLEPEVRQVQGEQKFTNIMDGLKVLYPEKAIQDISVPFCFICLLHLANDHNLRIVEDGSLSDLIITQDAPVESISN</sequence>
<feature type="region of interest" description="Disordered" evidence="12">
    <location>
        <begin position="485"/>
        <end position="511"/>
    </location>
</feature>
<dbReference type="Pfam" id="PF05786">
    <property type="entry name" value="Cnd2"/>
    <property type="match status" value="1"/>
</dbReference>
<evidence type="ECO:0000256" key="7">
    <source>
        <dbReference type="ARBA" id="ARBA00022618"/>
    </source>
</evidence>
<dbReference type="PIRSF" id="PIRSF017126">
    <property type="entry name" value="Condensin_H"/>
    <property type="match status" value="1"/>
</dbReference>
<feature type="compositionally biased region" description="Basic residues" evidence="12">
    <location>
        <begin position="38"/>
        <end position="53"/>
    </location>
</feature>
<evidence type="ECO:0000256" key="11">
    <source>
        <dbReference type="PIRNR" id="PIRNR017126"/>
    </source>
</evidence>
<proteinExistence type="inferred from homology"/>
<dbReference type="AlphaFoldDB" id="A0A4P9ZMQ4"/>
<dbReference type="Proteomes" id="UP000268162">
    <property type="component" value="Unassembled WGS sequence"/>
</dbReference>
<comment type="similarity">
    <text evidence="3 11">Belongs to the CND2 (condensin subunit 2) family.</text>
</comment>
<evidence type="ECO:0000313" key="14">
    <source>
        <dbReference type="Proteomes" id="UP000268162"/>
    </source>
</evidence>
<keyword evidence="7 11" id="KW-0132">Cell division</keyword>